<gene>
    <name evidence="1" type="ORF">GCM10009007_03190</name>
</gene>
<protein>
    <submittedName>
        <fullName evidence="1">Uncharacterized protein</fullName>
    </submittedName>
</protein>
<dbReference type="Proteomes" id="UP000614287">
    <property type="component" value="Unassembled WGS sequence"/>
</dbReference>
<dbReference type="EMBL" id="BMZG01000002">
    <property type="protein sequence ID" value="GHA66103.1"/>
    <property type="molecule type" value="Genomic_DNA"/>
</dbReference>
<organism evidence="1 2">
    <name type="scientific">Formosimonas limnophila</name>
    <dbReference type="NCBI Taxonomy" id="1384487"/>
    <lineage>
        <taxon>Bacteria</taxon>
        <taxon>Pseudomonadati</taxon>
        <taxon>Pseudomonadota</taxon>
        <taxon>Betaproteobacteria</taxon>
        <taxon>Burkholderiales</taxon>
        <taxon>Burkholderiaceae</taxon>
        <taxon>Formosimonas</taxon>
    </lineage>
</organism>
<proteinExistence type="predicted"/>
<sequence>MPDDSASFVSSNFLGSGAIDADVTIKTREENIPMIEFRLGIGFSLDKKLGFINEITEQMSKTSENMNIRIEIVFMGNSKKGLCK</sequence>
<evidence type="ECO:0000313" key="1">
    <source>
        <dbReference type="EMBL" id="GHA66103.1"/>
    </source>
</evidence>
<evidence type="ECO:0000313" key="2">
    <source>
        <dbReference type="Proteomes" id="UP000614287"/>
    </source>
</evidence>
<keyword evidence="2" id="KW-1185">Reference proteome</keyword>
<name>A0A8J3FXM8_9BURK</name>
<reference evidence="1" key="1">
    <citation type="journal article" date="2014" name="Int. J. Syst. Evol. Microbiol.">
        <title>Complete genome sequence of Corynebacterium casei LMG S-19264T (=DSM 44701T), isolated from a smear-ripened cheese.</title>
        <authorList>
            <consortium name="US DOE Joint Genome Institute (JGI-PGF)"/>
            <person name="Walter F."/>
            <person name="Albersmeier A."/>
            <person name="Kalinowski J."/>
            <person name="Ruckert C."/>
        </authorList>
    </citation>
    <scope>NUCLEOTIDE SEQUENCE</scope>
    <source>
        <strain evidence="1">KCTC 32501</strain>
    </source>
</reference>
<reference evidence="1" key="2">
    <citation type="submission" date="2020-09" db="EMBL/GenBank/DDBJ databases">
        <authorList>
            <person name="Sun Q."/>
            <person name="Kim S."/>
        </authorList>
    </citation>
    <scope>NUCLEOTIDE SEQUENCE</scope>
    <source>
        <strain evidence="1">KCTC 32501</strain>
    </source>
</reference>
<comment type="caution">
    <text evidence="1">The sequence shown here is derived from an EMBL/GenBank/DDBJ whole genome shotgun (WGS) entry which is preliminary data.</text>
</comment>
<dbReference type="AlphaFoldDB" id="A0A8J3FXM8"/>
<accession>A0A8J3FXM8</accession>